<keyword evidence="4 6" id="KW-1133">Transmembrane helix</keyword>
<feature type="transmembrane region" description="Helical" evidence="6">
    <location>
        <begin position="443"/>
        <end position="463"/>
    </location>
</feature>
<feature type="transmembrane region" description="Helical" evidence="6">
    <location>
        <begin position="99"/>
        <end position="117"/>
    </location>
</feature>
<evidence type="ECO:0000256" key="2">
    <source>
        <dbReference type="ARBA" id="ARBA00022475"/>
    </source>
</evidence>
<feature type="transmembrane region" description="Helical" evidence="6">
    <location>
        <begin position="413"/>
        <end position="431"/>
    </location>
</feature>
<keyword evidence="5 6" id="KW-0472">Membrane</keyword>
<accession>A0ABP8LMQ8</accession>
<keyword evidence="8" id="KW-1185">Reference proteome</keyword>
<proteinExistence type="predicted"/>
<evidence type="ECO:0000313" key="7">
    <source>
        <dbReference type="EMBL" id="GAA4432696.1"/>
    </source>
</evidence>
<keyword evidence="3 6" id="KW-0812">Transmembrane</keyword>
<dbReference type="EMBL" id="BAABEY010000002">
    <property type="protein sequence ID" value="GAA4432696.1"/>
    <property type="molecule type" value="Genomic_DNA"/>
</dbReference>
<keyword evidence="2" id="KW-1003">Cell membrane</keyword>
<comment type="subcellular location">
    <subcellularLocation>
        <location evidence="1">Cell membrane</location>
        <topology evidence="1">Multi-pass membrane protein</topology>
    </subcellularLocation>
</comment>
<dbReference type="Pfam" id="PF03739">
    <property type="entry name" value="LptF_LptG"/>
    <property type="match status" value="1"/>
</dbReference>
<evidence type="ECO:0000313" key="8">
    <source>
        <dbReference type="Proteomes" id="UP001501508"/>
    </source>
</evidence>
<protein>
    <recommendedName>
        <fullName evidence="9">Lipopolysaccharide export system permease protein</fullName>
    </recommendedName>
</protein>
<dbReference type="Proteomes" id="UP001501508">
    <property type="component" value="Unassembled WGS sequence"/>
</dbReference>
<dbReference type="PANTHER" id="PTHR33529:SF6">
    <property type="entry name" value="YJGP_YJGQ FAMILY PERMEASE"/>
    <property type="match status" value="1"/>
</dbReference>
<dbReference type="PANTHER" id="PTHR33529">
    <property type="entry name" value="SLR0882 PROTEIN-RELATED"/>
    <property type="match status" value="1"/>
</dbReference>
<evidence type="ECO:0000256" key="3">
    <source>
        <dbReference type="ARBA" id="ARBA00022692"/>
    </source>
</evidence>
<comment type="caution">
    <text evidence="7">The sequence shown here is derived from an EMBL/GenBank/DDBJ whole genome shotgun (WGS) entry which is preliminary data.</text>
</comment>
<evidence type="ECO:0000256" key="4">
    <source>
        <dbReference type="ARBA" id="ARBA00022989"/>
    </source>
</evidence>
<evidence type="ECO:0000256" key="1">
    <source>
        <dbReference type="ARBA" id="ARBA00004651"/>
    </source>
</evidence>
<feature type="transmembrane region" description="Helical" evidence="6">
    <location>
        <begin position="12"/>
        <end position="36"/>
    </location>
</feature>
<name>A0ABP8LMQ8_9BACT</name>
<organism evidence="7 8">
    <name type="scientific">Ravibacter arvi</name>
    <dbReference type="NCBI Taxonomy" id="2051041"/>
    <lineage>
        <taxon>Bacteria</taxon>
        <taxon>Pseudomonadati</taxon>
        <taxon>Bacteroidota</taxon>
        <taxon>Cytophagia</taxon>
        <taxon>Cytophagales</taxon>
        <taxon>Spirosomataceae</taxon>
        <taxon>Ravibacter</taxon>
    </lineage>
</organism>
<feature type="transmembrane region" description="Helical" evidence="6">
    <location>
        <begin position="388"/>
        <end position="406"/>
    </location>
</feature>
<evidence type="ECO:0008006" key="9">
    <source>
        <dbReference type="Google" id="ProtNLM"/>
    </source>
</evidence>
<dbReference type="RefSeq" id="WP_345026468.1">
    <property type="nucleotide sequence ID" value="NZ_BAABEY010000002.1"/>
</dbReference>
<gene>
    <name evidence="7" type="ORF">GCM10023091_05200</name>
</gene>
<evidence type="ECO:0000256" key="6">
    <source>
        <dbReference type="SAM" id="Phobius"/>
    </source>
</evidence>
<sequence length="507" mass="56950">MKKLDKLVLKSFWGPFLVTLSVVIFIFLMKVVIFYIDDFVSKDVSLIDIGTLFGYFTLSTVPTALPLALLLASLMTYGNLGEFFELTAVKSAGISMIRVMIPMFIMAFLISAVSFIFNDRIAPWANLKAYSLLYDIREAKPIMKIKEGIFYNDLPGYSIKVDKKMPDGNTMLGMVIYKNDPRSYERGNTEVILADSGRMYTINDNSYLVFELFHGNNYQEVIDGLSTSGRSAYASAADPRATPSNFMRNSFDNYKLVISLSSFGVKRSDEEAFKYHAYMKNVEELAEASDSVKRDYELNKKNLYPSSKQYYTYNFKTEDSTYLRTVQPGHWVDSLLALPVSDSLQKTIVETAKSSAASMAGFAESNTGILKAKLKDGNTYELEKQQKFSEALSCLILVLIGAPLGAIIKKGGFGLPVLISIVFYILMYVLNIQGEKYVKEGDMSVTLGSWLSNGVLLLFGLYFTDRAKNDSRLFDKDVYVMMIARIRRKLTGKAALQPIEVPDVHEV</sequence>
<feature type="transmembrane region" description="Helical" evidence="6">
    <location>
        <begin position="56"/>
        <end position="78"/>
    </location>
</feature>
<evidence type="ECO:0000256" key="5">
    <source>
        <dbReference type="ARBA" id="ARBA00023136"/>
    </source>
</evidence>
<dbReference type="InterPro" id="IPR005495">
    <property type="entry name" value="LptG/LptF_permease"/>
</dbReference>
<reference evidence="8" key="1">
    <citation type="journal article" date="2019" name="Int. J. Syst. Evol. Microbiol.">
        <title>The Global Catalogue of Microorganisms (GCM) 10K type strain sequencing project: providing services to taxonomists for standard genome sequencing and annotation.</title>
        <authorList>
            <consortium name="The Broad Institute Genomics Platform"/>
            <consortium name="The Broad Institute Genome Sequencing Center for Infectious Disease"/>
            <person name="Wu L."/>
            <person name="Ma J."/>
        </authorList>
    </citation>
    <scope>NUCLEOTIDE SEQUENCE [LARGE SCALE GENOMIC DNA]</scope>
    <source>
        <strain evidence="8">JCM 31920</strain>
    </source>
</reference>